<dbReference type="InterPro" id="IPR012816">
    <property type="entry name" value="NADAR"/>
</dbReference>
<evidence type="ECO:0000256" key="3">
    <source>
        <dbReference type="SAM" id="Phobius"/>
    </source>
</evidence>
<dbReference type="InterPro" id="IPR050818">
    <property type="entry name" value="KCNH_animal-type"/>
</dbReference>
<sequence>MGGKEAAVTMAAVEEEPRVLPFYGHRKSTGLAEFSNFFELQKPYEFVLPRFAQREGFPKSFECWFSEASIMAIKAALFGDKETFDKILKAQSPGQAKALGRQVQGFDENVWLKHLEETAYEVVLQKFRSDPRLETVLLKTGNAVIVEAAPGDRIWGVGLATSDPRVYDPKQWLGRNILGFALMKARDALKSPAVPTGEASEEAPAESKTRRWGSKKGDAATGPAKKQAEAALPWDCFAVLDFEATCENNVKLDPQEIIEFDLGACSEAGPEMATQAVLWQVLAGDLWRLGLTPDDASSMQAARRSRAGRLFDWLNIKILFEQVTGKRKTGMAGMLTELEMTWFFLDFVTLIPFDMIGVTSGTDSLKDLRSIKVIRVLRLLKLMRLLRSSRLSHATRQAYHKKAGATLRNGHPGFKLGNRHSAIAMLDDNSRLQFVRDQRLSALDRARTLSEQLATKVRLLQEATAKHEREAAERLDTLAAGRASAQARSRALATGLTETKEEVASLKWRVGALQSLLDVQPRSSALPRGASAAGGHGGHDRHPDSTASPSVEFLRSRLAALRQRRSEHEDLRRSCQDECQGLQRRLQAAQAQDPQKAAHLNNESISLTKEALRAFAHGAVATWVRELEDLEKQCSRRTAAIEASLRKVQDMASGSVRATPCWQSSQGRERLPMAETLLTTFEAAAKDCRTQASHELATLHRAIVLWKAATCAVVDSPREEAHEACAIREKTHRLEIPLSIPYQQVALFRFLLILVLACHWLACVWAMTLKIVDDTFPQWINDIEAADVPYGIRTRDSPMRIYIAAYYFCCYTMTSVGYGDNGPKNVLERLVCTWIVLTSGLSWAYILGEVCAIVSEMTAEGQRFRKKMHHLNSLMQEQGLPPELRKRMRSFFLQNRHQAEHQTRQKLLENLSPQLHAEVCTALNMPWIEKVSFFQQFMSLIDALEADGAHTAPFRACIADISRELQTAAFAQKEIFDNVQVLYILSKGLVALNSRVGHNGAVWGEDFVLSDTSLIRPVAGFALTYIEVLFLTRESFMGVIERRKLTCPQLGQVVRRYCVRVAVTRGIIAEARRRLQLRAGTPSSVAKRVQGSQQTQGSSDSHEHTVLHKHMQRPAFQHELRASLSRRYDEDADEFVFVSRAGRAHVHSATMAARIRMQPCLLLRLGRLREAKAVSCLPRFLAHTAPTVAIALPNAARRFQATATSKAMKTVEEELLEYDEDEEEAEEDESLLPPWRQLKPWRWELANTEAGFMGMFNLPTVEKDEAGRSYIIGIFAFGVVVFFSFVWWGPPEARAPFRFTSARRDGPAQQQMIITKSSREAALGLHTPQLSSVNCPVCGFGARNVLLYRPAGFASRCGFVRVAGNGRNGSGGAGKQVHALFKFAMEAPEAEPAAAAEAAPSGKRLLEPPG</sequence>
<organism evidence="6 7">
    <name type="scientific">Symbiodinium microadriaticum</name>
    <name type="common">Dinoflagellate</name>
    <name type="synonym">Zooxanthella microadriatica</name>
    <dbReference type="NCBI Taxonomy" id="2951"/>
    <lineage>
        <taxon>Eukaryota</taxon>
        <taxon>Sar</taxon>
        <taxon>Alveolata</taxon>
        <taxon>Dinophyceae</taxon>
        <taxon>Suessiales</taxon>
        <taxon>Symbiodiniaceae</taxon>
        <taxon>Symbiodinium</taxon>
    </lineage>
</organism>
<dbReference type="OrthoDB" id="428086at2759"/>
<dbReference type="InterPro" id="IPR037238">
    <property type="entry name" value="YbiA-like_sf"/>
</dbReference>
<keyword evidence="6" id="KW-0407">Ion channel</keyword>
<dbReference type="SUPFAM" id="SSF143990">
    <property type="entry name" value="YbiA-like"/>
    <property type="match status" value="1"/>
</dbReference>
<feature type="transmembrane region" description="Helical" evidence="3">
    <location>
        <begin position="801"/>
        <end position="819"/>
    </location>
</feature>
<dbReference type="PRINTS" id="PR01463">
    <property type="entry name" value="EAGCHANLFMLY"/>
</dbReference>
<gene>
    <name evidence="6" type="primary">AKT2</name>
    <name evidence="6" type="ORF">AK812_SmicGene19299</name>
</gene>
<dbReference type="InterPro" id="IPR003938">
    <property type="entry name" value="K_chnl_volt-dep_EAG/ELK/ERG"/>
</dbReference>
<feature type="transmembrane region" description="Helical" evidence="3">
    <location>
        <begin position="746"/>
        <end position="767"/>
    </location>
</feature>
<evidence type="ECO:0000313" key="7">
    <source>
        <dbReference type="Proteomes" id="UP000186817"/>
    </source>
</evidence>
<dbReference type="Pfam" id="PF08719">
    <property type="entry name" value="NADAR"/>
    <property type="match status" value="1"/>
</dbReference>
<keyword evidence="3" id="KW-0472">Membrane</keyword>
<keyword evidence="3" id="KW-0812">Transmembrane</keyword>
<dbReference type="Gene3D" id="1.10.287.630">
    <property type="entry name" value="Helix hairpin bin"/>
    <property type="match status" value="1"/>
</dbReference>
<dbReference type="SUPFAM" id="SSF51206">
    <property type="entry name" value="cAMP-binding domain-like"/>
    <property type="match status" value="1"/>
</dbReference>
<reference evidence="6 7" key="1">
    <citation type="submission" date="2016-02" db="EMBL/GenBank/DDBJ databases">
        <title>Genome analysis of coral dinoflagellate symbionts highlights evolutionary adaptations to a symbiotic lifestyle.</title>
        <authorList>
            <person name="Aranda M."/>
            <person name="Li Y."/>
            <person name="Liew Y.J."/>
            <person name="Baumgarten S."/>
            <person name="Simakov O."/>
            <person name="Wilson M."/>
            <person name="Piel J."/>
            <person name="Ashoor H."/>
            <person name="Bougouffa S."/>
            <person name="Bajic V.B."/>
            <person name="Ryu T."/>
            <person name="Ravasi T."/>
            <person name="Bayer T."/>
            <person name="Micklem G."/>
            <person name="Kim H."/>
            <person name="Bhak J."/>
            <person name="Lajeunesse T.C."/>
            <person name="Voolstra C.R."/>
        </authorList>
    </citation>
    <scope>NUCLEOTIDE SEQUENCE [LARGE SCALE GENOMIC DNA]</scope>
    <source>
        <strain evidence="6 7">CCMP2467</strain>
    </source>
</reference>
<dbReference type="NCBIfam" id="TIGR02464">
    <property type="entry name" value="ribofla_fusion"/>
    <property type="match status" value="1"/>
</dbReference>
<protein>
    <submittedName>
        <fullName evidence="6">Potassium channel AKT2/3</fullName>
    </submittedName>
</protein>
<keyword evidence="7" id="KW-1185">Reference proteome</keyword>
<evidence type="ECO:0000256" key="1">
    <source>
        <dbReference type="SAM" id="Coils"/>
    </source>
</evidence>
<dbReference type="GO" id="GO:0005886">
    <property type="term" value="C:plasma membrane"/>
    <property type="evidence" value="ECO:0007669"/>
    <property type="project" value="TreeGrafter"/>
</dbReference>
<dbReference type="Pfam" id="PF07885">
    <property type="entry name" value="Ion_trans_2"/>
    <property type="match status" value="1"/>
</dbReference>
<keyword evidence="6" id="KW-0813">Transport</keyword>
<feature type="region of interest" description="Disordered" evidence="2">
    <location>
        <begin position="523"/>
        <end position="550"/>
    </location>
</feature>
<evidence type="ECO:0000259" key="5">
    <source>
        <dbReference type="Pfam" id="PF08719"/>
    </source>
</evidence>
<evidence type="ECO:0000259" key="4">
    <source>
        <dbReference type="Pfam" id="PF07885"/>
    </source>
</evidence>
<dbReference type="Gene3D" id="1.10.287.70">
    <property type="match status" value="2"/>
</dbReference>
<evidence type="ECO:0000256" key="2">
    <source>
        <dbReference type="SAM" id="MobiDB-lite"/>
    </source>
</evidence>
<dbReference type="PANTHER" id="PTHR10217:SF435">
    <property type="entry name" value="POTASSIUM VOLTAGE-GATED CHANNEL PROTEIN EAG"/>
    <property type="match status" value="1"/>
</dbReference>
<dbReference type="PANTHER" id="PTHR10217">
    <property type="entry name" value="VOLTAGE AND LIGAND GATED POTASSIUM CHANNEL"/>
    <property type="match status" value="1"/>
</dbReference>
<accession>A0A1Q9DSV8</accession>
<feature type="region of interest" description="Disordered" evidence="2">
    <location>
        <begin position="192"/>
        <end position="225"/>
    </location>
</feature>
<keyword evidence="3" id="KW-1133">Transmembrane helix</keyword>
<feature type="coiled-coil region" evidence="1">
    <location>
        <begin position="551"/>
        <end position="592"/>
    </location>
</feature>
<comment type="caution">
    <text evidence="6">The sequence shown here is derived from an EMBL/GenBank/DDBJ whole genome shotgun (WGS) entry which is preliminary data.</text>
</comment>
<evidence type="ECO:0000313" key="6">
    <source>
        <dbReference type="EMBL" id="OLP98265.1"/>
    </source>
</evidence>
<dbReference type="SUPFAM" id="SSF81324">
    <property type="entry name" value="Voltage-gated potassium channels"/>
    <property type="match status" value="2"/>
</dbReference>
<feature type="compositionally biased region" description="Low complexity" evidence="2">
    <location>
        <begin position="1090"/>
        <end position="1099"/>
    </location>
</feature>
<dbReference type="EMBL" id="LSRX01000403">
    <property type="protein sequence ID" value="OLP98265.1"/>
    <property type="molecule type" value="Genomic_DNA"/>
</dbReference>
<dbReference type="GO" id="GO:0005249">
    <property type="term" value="F:voltage-gated potassium channel activity"/>
    <property type="evidence" value="ECO:0007669"/>
    <property type="project" value="InterPro"/>
</dbReference>
<feature type="domain" description="NADAR" evidence="5">
    <location>
        <begin position="58"/>
        <end position="190"/>
    </location>
</feature>
<feature type="transmembrane region" description="Helical" evidence="3">
    <location>
        <begin position="834"/>
        <end position="859"/>
    </location>
</feature>
<dbReference type="InterPro" id="IPR013099">
    <property type="entry name" value="K_chnl_dom"/>
</dbReference>
<keyword evidence="6" id="KW-0406">Ion transport</keyword>
<proteinExistence type="predicted"/>
<dbReference type="GO" id="GO:0042391">
    <property type="term" value="P:regulation of membrane potential"/>
    <property type="evidence" value="ECO:0007669"/>
    <property type="project" value="TreeGrafter"/>
</dbReference>
<dbReference type="Proteomes" id="UP000186817">
    <property type="component" value="Unassembled WGS sequence"/>
</dbReference>
<feature type="transmembrane region" description="Helical" evidence="3">
    <location>
        <begin position="1270"/>
        <end position="1289"/>
    </location>
</feature>
<keyword evidence="1" id="KW-0175">Coiled coil</keyword>
<feature type="region of interest" description="Disordered" evidence="2">
    <location>
        <begin position="1081"/>
        <end position="1103"/>
    </location>
</feature>
<dbReference type="InterPro" id="IPR018490">
    <property type="entry name" value="cNMP-bd_dom_sf"/>
</dbReference>
<feature type="domain" description="Potassium channel" evidence="4">
    <location>
        <begin position="802"/>
        <end position="846"/>
    </location>
</feature>
<dbReference type="Gene3D" id="1.10.357.40">
    <property type="entry name" value="YbiA-like"/>
    <property type="match status" value="1"/>
</dbReference>
<name>A0A1Q9DSV8_SYMMI</name>
<dbReference type="CDD" id="cd15457">
    <property type="entry name" value="NADAR"/>
    <property type="match status" value="1"/>
</dbReference>